<dbReference type="VEuPathDB" id="FungiDB:PHYBLDRAFT_63521"/>
<name>A0A162ZR97_PHYB8</name>
<dbReference type="RefSeq" id="XP_018286611.1">
    <property type="nucleotide sequence ID" value="XM_018441133.1"/>
</dbReference>
<accession>A0A162ZR97</accession>
<dbReference type="InParanoid" id="A0A162ZR97"/>
<evidence type="ECO:0000313" key="2">
    <source>
        <dbReference type="Proteomes" id="UP000077315"/>
    </source>
</evidence>
<organism evidence="1 2">
    <name type="scientific">Phycomyces blakesleeanus (strain ATCC 8743b / DSM 1359 / FGSC 10004 / NBRC 33097 / NRRL 1555)</name>
    <dbReference type="NCBI Taxonomy" id="763407"/>
    <lineage>
        <taxon>Eukaryota</taxon>
        <taxon>Fungi</taxon>
        <taxon>Fungi incertae sedis</taxon>
        <taxon>Mucoromycota</taxon>
        <taxon>Mucoromycotina</taxon>
        <taxon>Mucoromycetes</taxon>
        <taxon>Mucorales</taxon>
        <taxon>Phycomycetaceae</taxon>
        <taxon>Phycomyces</taxon>
    </lineage>
</organism>
<dbReference type="AlphaFoldDB" id="A0A162ZR97"/>
<dbReference type="Proteomes" id="UP000077315">
    <property type="component" value="Unassembled WGS sequence"/>
</dbReference>
<proteinExistence type="predicted"/>
<reference evidence="2" key="1">
    <citation type="submission" date="2015-06" db="EMBL/GenBank/DDBJ databases">
        <title>Expansion of signal transduction pathways in fungi by whole-genome duplication.</title>
        <authorList>
            <consortium name="DOE Joint Genome Institute"/>
            <person name="Corrochano L.M."/>
            <person name="Kuo A."/>
            <person name="Marcet-Houben M."/>
            <person name="Polaino S."/>
            <person name="Salamov A."/>
            <person name="Villalobos J.M."/>
            <person name="Alvarez M.I."/>
            <person name="Avalos J."/>
            <person name="Benito E.P."/>
            <person name="Benoit I."/>
            <person name="Burger G."/>
            <person name="Camino L.P."/>
            <person name="Canovas D."/>
            <person name="Cerda-Olmedo E."/>
            <person name="Cheng J.-F."/>
            <person name="Dominguez A."/>
            <person name="Elias M."/>
            <person name="Eslava A.P."/>
            <person name="Glaser F."/>
            <person name="Grimwood J."/>
            <person name="Gutierrez G."/>
            <person name="Heitman J."/>
            <person name="Henrissat B."/>
            <person name="Iturriaga E.A."/>
            <person name="Lang B.F."/>
            <person name="Lavin J.L."/>
            <person name="Lee S."/>
            <person name="Li W."/>
            <person name="Lindquist E."/>
            <person name="Lopez-Garcia S."/>
            <person name="Luque E.M."/>
            <person name="Marcos A.T."/>
            <person name="Martin J."/>
            <person name="McCluskey K."/>
            <person name="Medina H.R."/>
            <person name="Miralles-Duran A."/>
            <person name="Miyazaki A."/>
            <person name="Munoz-Torres E."/>
            <person name="Oguiza J.A."/>
            <person name="Ohm R."/>
            <person name="Olmedo M."/>
            <person name="Orejas M."/>
            <person name="Ortiz-Castellanos L."/>
            <person name="Pisabarro A.G."/>
            <person name="Rodriguez-Romero J."/>
            <person name="Ruiz-Herrera J."/>
            <person name="Ruiz-Vazquez R."/>
            <person name="Sanz C."/>
            <person name="Schackwitz W."/>
            <person name="Schmutz J."/>
            <person name="Shahriari M."/>
            <person name="Shelest E."/>
            <person name="Silva-Franco F."/>
            <person name="Soanes D."/>
            <person name="Syed K."/>
            <person name="Tagua V.G."/>
            <person name="Talbot N.J."/>
            <person name="Thon M."/>
            <person name="De vries R.P."/>
            <person name="Wiebenga A."/>
            <person name="Yadav J.S."/>
            <person name="Braun E.L."/>
            <person name="Baker S."/>
            <person name="Garre V."/>
            <person name="Horwitz B."/>
            <person name="Torres-Martinez S."/>
            <person name="Idnurm A."/>
            <person name="Herrera-Estrella A."/>
            <person name="Gabaldon T."/>
            <person name="Grigoriev I.V."/>
        </authorList>
    </citation>
    <scope>NUCLEOTIDE SEQUENCE [LARGE SCALE GENOMIC DNA]</scope>
    <source>
        <strain evidence="2">NRRL 1555(-)</strain>
    </source>
</reference>
<keyword evidence="2" id="KW-1185">Reference proteome</keyword>
<dbReference type="GeneID" id="29002039"/>
<dbReference type="EMBL" id="KV440994">
    <property type="protein sequence ID" value="OAD68571.1"/>
    <property type="molecule type" value="Genomic_DNA"/>
</dbReference>
<sequence length="157" mass="18270">MSPMSTTEYNFLVEYYQVAYNDRRISSCKIGMTSSAFVNDQIEVIKSIDILGQVYKRCNGNGRGSYIQALFEENRTNAHYGYVGEIQYIFVHLFTPTNSPTTLYNHNHQHIFAFVKWYKTTSDILHYILLPVAIVDYKTTRYVNKKMAIPLPQKIYA</sequence>
<protein>
    <submittedName>
        <fullName evidence="1">Uncharacterized protein</fullName>
    </submittedName>
</protein>
<evidence type="ECO:0000313" key="1">
    <source>
        <dbReference type="EMBL" id="OAD68571.1"/>
    </source>
</evidence>
<gene>
    <name evidence="1" type="ORF">PHYBLDRAFT_63521</name>
</gene>